<dbReference type="CDD" id="cd09989">
    <property type="entry name" value="Arginase"/>
    <property type="match status" value="1"/>
</dbReference>
<dbReference type="OrthoDB" id="9992747at2759"/>
<evidence type="ECO:0000256" key="6">
    <source>
        <dbReference type="ARBA" id="ARBA00022801"/>
    </source>
</evidence>
<comment type="cofactor">
    <cofactor evidence="11">
        <name>Mn(2+)</name>
        <dbReference type="ChEBI" id="CHEBI:29035"/>
    </cofactor>
    <text evidence="11">Binds 2 manganese ions per subunit.</text>
</comment>
<evidence type="ECO:0000313" key="12">
    <source>
        <dbReference type="EMBL" id="KAF2495695.1"/>
    </source>
</evidence>
<keyword evidence="5 11" id="KW-0479">Metal-binding</keyword>
<dbReference type="Pfam" id="PF00491">
    <property type="entry name" value="Arginase"/>
    <property type="match status" value="1"/>
</dbReference>
<evidence type="ECO:0000256" key="11">
    <source>
        <dbReference type="RuleBase" id="RU361159"/>
    </source>
</evidence>
<dbReference type="PANTHER" id="PTHR43782">
    <property type="entry name" value="ARGINASE"/>
    <property type="match status" value="1"/>
</dbReference>
<dbReference type="EMBL" id="MU004189">
    <property type="protein sequence ID" value="KAF2495695.1"/>
    <property type="molecule type" value="Genomic_DNA"/>
</dbReference>
<keyword evidence="4 11" id="KW-0056">Arginine metabolism</keyword>
<proteinExistence type="inferred from homology"/>
<dbReference type="SUPFAM" id="SSF52768">
    <property type="entry name" value="Arginase/deacetylase"/>
    <property type="match status" value="1"/>
</dbReference>
<dbReference type="InterPro" id="IPR020855">
    <property type="entry name" value="Ureohydrolase_Mn_BS"/>
</dbReference>
<dbReference type="FunFam" id="3.40.800.10:FF:000009">
    <property type="entry name" value="Arginase"/>
    <property type="match status" value="1"/>
</dbReference>
<dbReference type="InterPro" id="IPR023696">
    <property type="entry name" value="Ureohydrolase_dom_sf"/>
</dbReference>
<keyword evidence="13" id="KW-1185">Reference proteome</keyword>
<dbReference type="GO" id="GO:0005829">
    <property type="term" value="C:cytosol"/>
    <property type="evidence" value="ECO:0007669"/>
    <property type="project" value="TreeGrafter"/>
</dbReference>
<evidence type="ECO:0000313" key="13">
    <source>
        <dbReference type="Proteomes" id="UP000799750"/>
    </source>
</evidence>
<dbReference type="GO" id="GO:0030145">
    <property type="term" value="F:manganese ion binding"/>
    <property type="evidence" value="ECO:0007669"/>
    <property type="project" value="TreeGrafter"/>
</dbReference>
<evidence type="ECO:0000256" key="1">
    <source>
        <dbReference type="ARBA" id="ARBA00005098"/>
    </source>
</evidence>
<dbReference type="Proteomes" id="UP000799750">
    <property type="component" value="Unassembled WGS sequence"/>
</dbReference>
<dbReference type="PANTHER" id="PTHR43782:SF3">
    <property type="entry name" value="ARGINASE"/>
    <property type="match status" value="1"/>
</dbReference>
<comment type="similarity">
    <text evidence="9 10">Belongs to the arginase family.</text>
</comment>
<evidence type="ECO:0000256" key="4">
    <source>
        <dbReference type="ARBA" id="ARBA00022503"/>
    </source>
</evidence>
<evidence type="ECO:0000256" key="9">
    <source>
        <dbReference type="PROSITE-ProRule" id="PRU00742"/>
    </source>
</evidence>
<sequence length="324" mass="34861">MTSAPTVQPKFLPSRHDLGLVAVGFSGGQTKAGVDAAPMALIEAGLIQQLEEDLDFKVTYDGQVHSYTDIMPKEDPDYRGMKKPRTVSAVTRALSEQVYEHAKSGKFVLTLGGDHSIAIGTVAGTAKAARERLGKEIAVIWVDAHADINTPETSESGNIHGMPVAFLTGLATEKNEDMFGWIQDNQRINVKKLVYIGLRDIDRGEKKILKEHGIKAFSMHDIDKHGIGRVMDMALGWIGSDTPIHLSFDVDAIDPMWAPSTGTPVRGGLTLREGDFIAECVAETGSLIALDLVEVNPSLDVKGASDTVRAGCSIVRCALGDTLL</sequence>
<name>A0A6A6QTG5_9PEZI</name>
<dbReference type="Gene3D" id="3.40.800.10">
    <property type="entry name" value="Ureohydrolase domain"/>
    <property type="match status" value="1"/>
</dbReference>
<protein>
    <recommendedName>
        <fullName evidence="3 11">Arginase</fullName>
        <ecNumber evidence="2 11">3.5.3.1</ecNumber>
    </recommendedName>
</protein>
<dbReference type="PROSITE" id="PS01053">
    <property type="entry name" value="ARGINASE_1"/>
    <property type="match status" value="1"/>
</dbReference>
<organism evidence="12 13">
    <name type="scientific">Lophium mytilinum</name>
    <dbReference type="NCBI Taxonomy" id="390894"/>
    <lineage>
        <taxon>Eukaryota</taxon>
        <taxon>Fungi</taxon>
        <taxon>Dikarya</taxon>
        <taxon>Ascomycota</taxon>
        <taxon>Pezizomycotina</taxon>
        <taxon>Dothideomycetes</taxon>
        <taxon>Pleosporomycetidae</taxon>
        <taxon>Mytilinidiales</taxon>
        <taxon>Mytilinidiaceae</taxon>
        <taxon>Lophium</taxon>
    </lineage>
</organism>
<comment type="catalytic activity">
    <reaction evidence="8 11">
        <text>L-arginine + H2O = urea + L-ornithine</text>
        <dbReference type="Rhea" id="RHEA:20569"/>
        <dbReference type="ChEBI" id="CHEBI:15377"/>
        <dbReference type="ChEBI" id="CHEBI:16199"/>
        <dbReference type="ChEBI" id="CHEBI:32682"/>
        <dbReference type="ChEBI" id="CHEBI:46911"/>
        <dbReference type="EC" id="3.5.3.1"/>
    </reaction>
</comment>
<dbReference type="PRINTS" id="PR00116">
    <property type="entry name" value="ARGINASE"/>
</dbReference>
<comment type="pathway">
    <text evidence="1">Nitrogen metabolism; urea cycle; L-ornithine and urea from L-arginine: step 1/1.</text>
</comment>
<dbReference type="InterPro" id="IPR014033">
    <property type="entry name" value="Arginase"/>
</dbReference>
<evidence type="ECO:0000256" key="2">
    <source>
        <dbReference type="ARBA" id="ARBA00012168"/>
    </source>
</evidence>
<evidence type="ECO:0000256" key="8">
    <source>
        <dbReference type="ARBA" id="ARBA00047391"/>
    </source>
</evidence>
<evidence type="ECO:0000256" key="7">
    <source>
        <dbReference type="ARBA" id="ARBA00023211"/>
    </source>
</evidence>
<dbReference type="GO" id="GO:0000050">
    <property type="term" value="P:urea cycle"/>
    <property type="evidence" value="ECO:0007669"/>
    <property type="project" value="UniProtKB-UniPathway"/>
</dbReference>
<dbReference type="GO" id="GO:0005634">
    <property type="term" value="C:nucleus"/>
    <property type="evidence" value="ECO:0007669"/>
    <property type="project" value="TreeGrafter"/>
</dbReference>
<dbReference type="PROSITE" id="PS51409">
    <property type="entry name" value="ARGINASE_2"/>
    <property type="match status" value="1"/>
</dbReference>
<keyword evidence="7 11" id="KW-0464">Manganese</keyword>
<evidence type="ECO:0000256" key="3">
    <source>
        <dbReference type="ARBA" id="ARBA00018123"/>
    </source>
</evidence>
<reference evidence="12" key="1">
    <citation type="journal article" date="2020" name="Stud. Mycol.">
        <title>101 Dothideomycetes genomes: a test case for predicting lifestyles and emergence of pathogens.</title>
        <authorList>
            <person name="Haridas S."/>
            <person name="Albert R."/>
            <person name="Binder M."/>
            <person name="Bloem J."/>
            <person name="Labutti K."/>
            <person name="Salamov A."/>
            <person name="Andreopoulos B."/>
            <person name="Baker S."/>
            <person name="Barry K."/>
            <person name="Bills G."/>
            <person name="Bluhm B."/>
            <person name="Cannon C."/>
            <person name="Castanera R."/>
            <person name="Culley D."/>
            <person name="Daum C."/>
            <person name="Ezra D."/>
            <person name="Gonzalez J."/>
            <person name="Henrissat B."/>
            <person name="Kuo A."/>
            <person name="Liang C."/>
            <person name="Lipzen A."/>
            <person name="Lutzoni F."/>
            <person name="Magnuson J."/>
            <person name="Mondo S."/>
            <person name="Nolan M."/>
            <person name="Ohm R."/>
            <person name="Pangilinan J."/>
            <person name="Park H.-J."/>
            <person name="Ramirez L."/>
            <person name="Alfaro M."/>
            <person name="Sun H."/>
            <person name="Tritt A."/>
            <person name="Yoshinaga Y."/>
            <person name="Zwiers L.-H."/>
            <person name="Turgeon B."/>
            <person name="Goodwin S."/>
            <person name="Spatafora J."/>
            <person name="Crous P."/>
            <person name="Grigoriev I."/>
        </authorList>
    </citation>
    <scope>NUCLEOTIDE SEQUENCE</scope>
    <source>
        <strain evidence="12">CBS 269.34</strain>
    </source>
</reference>
<accession>A0A6A6QTG5</accession>
<evidence type="ECO:0000256" key="10">
    <source>
        <dbReference type="RuleBase" id="RU003684"/>
    </source>
</evidence>
<dbReference type="NCBIfam" id="TIGR01229">
    <property type="entry name" value="rocF_arginase"/>
    <property type="match status" value="1"/>
</dbReference>
<dbReference type="InterPro" id="IPR006035">
    <property type="entry name" value="Ureohydrolase"/>
</dbReference>
<dbReference type="AlphaFoldDB" id="A0A6A6QTG5"/>
<dbReference type="EC" id="3.5.3.1" evidence="2 11"/>
<dbReference type="GO" id="GO:0006525">
    <property type="term" value="P:arginine metabolic process"/>
    <property type="evidence" value="ECO:0007669"/>
    <property type="project" value="UniProtKB-KW"/>
</dbReference>
<dbReference type="GO" id="GO:0004053">
    <property type="term" value="F:arginase activity"/>
    <property type="evidence" value="ECO:0007669"/>
    <property type="project" value="UniProtKB-EC"/>
</dbReference>
<gene>
    <name evidence="12" type="ORF">BU16DRAFT_461280</name>
</gene>
<keyword evidence="6 10" id="KW-0378">Hydrolase</keyword>
<evidence type="ECO:0000256" key="5">
    <source>
        <dbReference type="ARBA" id="ARBA00022723"/>
    </source>
</evidence>
<dbReference type="UniPathway" id="UPA00158">
    <property type="reaction ID" value="UER00270"/>
</dbReference>